<comment type="caution">
    <text evidence="2">The sequence shown here is derived from an EMBL/GenBank/DDBJ whole genome shotgun (WGS) entry which is preliminary data.</text>
</comment>
<sequence>MNRESFWLILRAVAVAIAVVLFAIAAATGNVVGMIVWGLFVVVWSVQVWFALQKLRAEQR</sequence>
<name>R4Z4E8_9ACTN</name>
<keyword evidence="1" id="KW-0472">Membrane</keyword>
<feature type="transmembrane region" description="Helical" evidence="1">
    <location>
        <begin position="7"/>
        <end position="28"/>
    </location>
</feature>
<dbReference type="Proteomes" id="UP000018291">
    <property type="component" value="Unassembled WGS sequence"/>
</dbReference>
<evidence type="ECO:0000313" key="2">
    <source>
        <dbReference type="EMBL" id="CCM64176.1"/>
    </source>
</evidence>
<keyword evidence="1" id="KW-0812">Transmembrane</keyword>
<dbReference type="EMBL" id="CANL01000029">
    <property type="protein sequence ID" value="CCM64176.1"/>
    <property type="molecule type" value="Genomic_DNA"/>
</dbReference>
<keyword evidence="3" id="KW-1185">Reference proteome</keyword>
<keyword evidence="1" id="KW-1133">Transmembrane helix</keyword>
<gene>
    <name evidence="2" type="ORF">BN381_350036</name>
</gene>
<proteinExistence type="predicted"/>
<evidence type="ECO:0000256" key="1">
    <source>
        <dbReference type="SAM" id="Phobius"/>
    </source>
</evidence>
<accession>R4Z4E8</accession>
<reference evidence="2 3" key="1">
    <citation type="journal article" date="2013" name="ISME J.">
        <title>Metabolic model for the filamentous 'Candidatus Microthrix parvicella' based on genomic and metagenomic analyses.</title>
        <authorList>
            <person name="Jon McIlroy S."/>
            <person name="Kristiansen R."/>
            <person name="Albertsen M."/>
            <person name="Michael Karst S."/>
            <person name="Rossetti S."/>
            <person name="Lund Nielsen J."/>
            <person name="Tandoi V."/>
            <person name="James Seviour R."/>
            <person name="Nielsen P.H."/>
        </authorList>
    </citation>
    <scope>NUCLEOTIDE SEQUENCE [LARGE SCALE GENOMIC DNA]</scope>
    <source>
        <strain evidence="2 3">RN1</strain>
    </source>
</reference>
<dbReference type="RefSeq" id="WP_012227873.1">
    <property type="nucleotide sequence ID" value="NZ_HG422565.1"/>
</dbReference>
<dbReference type="STRING" id="1229780.BN381_350036"/>
<feature type="transmembrane region" description="Helical" evidence="1">
    <location>
        <begin position="34"/>
        <end position="52"/>
    </location>
</feature>
<evidence type="ECO:0000313" key="3">
    <source>
        <dbReference type="Proteomes" id="UP000018291"/>
    </source>
</evidence>
<dbReference type="HOGENOM" id="CLU_2932692_0_0_11"/>
<organism evidence="2 3">
    <name type="scientific">Candidatus Neomicrothrix parvicella RN1</name>
    <dbReference type="NCBI Taxonomy" id="1229780"/>
    <lineage>
        <taxon>Bacteria</taxon>
        <taxon>Bacillati</taxon>
        <taxon>Actinomycetota</taxon>
        <taxon>Acidimicrobiia</taxon>
        <taxon>Acidimicrobiales</taxon>
        <taxon>Microthrixaceae</taxon>
        <taxon>Candidatus Neomicrothrix</taxon>
    </lineage>
</organism>
<protein>
    <submittedName>
        <fullName evidence="2">Uncharacterized protein</fullName>
    </submittedName>
</protein>
<dbReference type="AlphaFoldDB" id="R4Z4E8"/>